<comment type="caution">
    <text evidence="9">The sequence shown here is derived from an EMBL/GenBank/DDBJ whole genome shotgun (WGS) entry which is preliminary data.</text>
</comment>
<keyword evidence="4 6" id="KW-0249">Electron transport</keyword>
<dbReference type="Gene3D" id="2.20.28.10">
    <property type="match status" value="1"/>
</dbReference>
<feature type="binding site" evidence="7">
    <location>
        <position position="9"/>
    </location>
    <ligand>
        <name>Fe cation</name>
        <dbReference type="ChEBI" id="CHEBI:24875"/>
    </ligand>
</feature>
<dbReference type="PROSITE" id="PS50903">
    <property type="entry name" value="RUBREDOXIN_LIKE"/>
    <property type="match status" value="1"/>
</dbReference>
<dbReference type="GO" id="GO:0009055">
    <property type="term" value="F:electron transfer activity"/>
    <property type="evidence" value="ECO:0007669"/>
    <property type="project" value="InterPro"/>
</dbReference>
<evidence type="ECO:0000256" key="1">
    <source>
        <dbReference type="ARBA" id="ARBA00005337"/>
    </source>
</evidence>
<evidence type="ECO:0000256" key="4">
    <source>
        <dbReference type="ARBA" id="ARBA00022982"/>
    </source>
</evidence>
<dbReference type="GO" id="GO:0005506">
    <property type="term" value="F:iron ion binding"/>
    <property type="evidence" value="ECO:0007669"/>
    <property type="project" value="InterPro"/>
</dbReference>
<reference evidence="9 10" key="1">
    <citation type="submission" date="2015-06" db="EMBL/GenBank/DDBJ databases">
        <title>Draft genome sequence of the purine-degrading Clostridium cylindrosporum HC-1 (DSM 605).</title>
        <authorList>
            <person name="Poehlein A."/>
            <person name="Schiel-Bengelsdorf B."/>
            <person name="Bengelsdorf F."/>
            <person name="Daniel R."/>
            <person name="Duerre P."/>
        </authorList>
    </citation>
    <scope>NUCLEOTIDE SEQUENCE [LARGE SCALE GENOMIC DNA]</scope>
    <source>
        <strain evidence="9 10">DSM 605</strain>
    </source>
</reference>
<dbReference type="PROSITE" id="PS00202">
    <property type="entry name" value="RUBREDOXIN"/>
    <property type="match status" value="1"/>
</dbReference>
<dbReference type="CDD" id="cd00730">
    <property type="entry name" value="rubredoxin"/>
    <property type="match status" value="1"/>
</dbReference>
<keyword evidence="3 6" id="KW-0479">Metal-binding</keyword>
<feature type="binding site" evidence="7">
    <location>
        <position position="39"/>
    </location>
    <ligand>
        <name>Fe cation</name>
        <dbReference type="ChEBI" id="CHEBI:24875"/>
    </ligand>
</feature>
<dbReference type="SUPFAM" id="SSF57802">
    <property type="entry name" value="Rubredoxin-like"/>
    <property type="match status" value="1"/>
</dbReference>
<dbReference type="PANTHER" id="PTHR47627:SF1">
    <property type="entry name" value="RUBREDOXIN-1-RELATED"/>
    <property type="match status" value="1"/>
</dbReference>
<evidence type="ECO:0000256" key="3">
    <source>
        <dbReference type="ARBA" id="ARBA00022723"/>
    </source>
</evidence>
<dbReference type="PIRSF" id="PIRSF000071">
    <property type="entry name" value="Rubredoxin"/>
    <property type="match status" value="1"/>
</dbReference>
<evidence type="ECO:0000256" key="7">
    <source>
        <dbReference type="PIRSR" id="PIRSR000071-1"/>
    </source>
</evidence>
<dbReference type="Proteomes" id="UP000036756">
    <property type="component" value="Unassembled WGS sequence"/>
</dbReference>
<dbReference type="OrthoDB" id="9758182at2"/>
<dbReference type="NCBIfam" id="NF045768">
    <property type="entry name" value="RubredRD"/>
    <property type="match status" value="1"/>
</dbReference>
<dbReference type="AlphaFoldDB" id="A0A0J8G032"/>
<dbReference type="Pfam" id="PF00301">
    <property type="entry name" value="Rubredoxin"/>
    <property type="match status" value="1"/>
</dbReference>
<dbReference type="InterPro" id="IPR024935">
    <property type="entry name" value="Rubredoxin_dom"/>
</dbReference>
<sequence>MDKYVCIVCDYVYDPEFGDPDGGIAPGTKFEDIPDDWVCPLCGVIKDDFKKVE</sequence>
<comment type="cofactor">
    <cofactor evidence="6 7">
        <name>Fe(3+)</name>
        <dbReference type="ChEBI" id="CHEBI:29034"/>
    </cofactor>
    <text evidence="6 7">Binds 1 Fe(3+) ion per subunit.</text>
</comment>
<dbReference type="EMBL" id="LFVU01000028">
    <property type="protein sequence ID" value="KMT21161.1"/>
    <property type="molecule type" value="Genomic_DNA"/>
</dbReference>
<feature type="binding site" evidence="7">
    <location>
        <position position="6"/>
    </location>
    <ligand>
        <name>Fe cation</name>
        <dbReference type="ChEBI" id="CHEBI:24875"/>
    </ligand>
</feature>
<dbReference type="RefSeq" id="WP_082141824.1">
    <property type="nucleotide sequence ID" value="NZ_LFVU01000028.1"/>
</dbReference>
<keyword evidence="10" id="KW-1185">Reference proteome</keyword>
<feature type="domain" description="Rubredoxin-like" evidence="8">
    <location>
        <begin position="1"/>
        <end position="52"/>
    </location>
</feature>
<comment type="similarity">
    <text evidence="1 6">Belongs to the rubredoxin family.</text>
</comment>
<evidence type="ECO:0000256" key="5">
    <source>
        <dbReference type="ARBA" id="ARBA00023004"/>
    </source>
</evidence>
<protein>
    <recommendedName>
        <fullName evidence="6">Rubredoxin</fullName>
    </recommendedName>
</protein>
<evidence type="ECO:0000256" key="2">
    <source>
        <dbReference type="ARBA" id="ARBA00022448"/>
    </source>
</evidence>
<evidence type="ECO:0000256" key="6">
    <source>
        <dbReference type="PIRNR" id="PIRNR000071"/>
    </source>
</evidence>
<evidence type="ECO:0000313" key="10">
    <source>
        <dbReference type="Proteomes" id="UP000036756"/>
    </source>
</evidence>
<organism evidence="9 10">
    <name type="scientific">Clostridium cylindrosporum DSM 605</name>
    <dbReference type="NCBI Taxonomy" id="1121307"/>
    <lineage>
        <taxon>Bacteria</taxon>
        <taxon>Bacillati</taxon>
        <taxon>Bacillota</taxon>
        <taxon>Clostridia</taxon>
        <taxon>Eubacteriales</taxon>
        <taxon>Clostridiaceae</taxon>
        <taxon>Clostridium</taxon>
    </lineage>
</organism>
<dbReference type="InterPro" id="IPR050526">
    <property type="entry name" value="Rubredoxin_ET"/>
</dbReference>
<gene>
    <name evidence="9" type="ORF">CLCY_1c03950</name>
</gene>
<dbReference type="PANTHER" id="PTHR47627">
    <property type="entry name" value="RUBREDOXIN"/>
    <property type="match status" value="1"/>
</dbReference>
<keyword evidence="5 6" id="KW-0408">Iron</keyword>
<dbReference type="GO" id="GO:0043448">
    <property type="term" value="P:alkane catabolic process"/>
    <property type="evidence" value="ECO:0007669"/>
    <property type="project" value="TreeGrafter"/>
</dbReference>
<accession>A0A0J8G032</accession>
<keyword evidence="2 6" id="KW-0813">Transport</keyword>
<dbReference type="FunFam" id="2.20.28.10:FF:000001">
    <property type="entry name" value="Rubredoxin"/>
    <property type="match status" value="1"/>
</dbReference>
<dbReference type="PATRIC" id="fig|1121307.3.peg.760"/>
<dbReference type="InterPro" id="IPR024934">
    <property type="entry name" value="Rubredoxin-like_dom"/>
</dbReference>
<name>A0A0J8G032_CLOCY</name>
<dbReference type="STRING" id="1121307.CLCY_1c03950"/>
<dbReference type="InterPro" id="IPR018527">
    <property type="entry name" value="Rubredoxin_Fe_BS"/>
</dbReference>
<proteinExistence type="inferred from homology"/>
<dbReference type="InterPro" id="IPR024922">
    <property type="entry name" value="Rubredoxin"/>
</dbReference>
<evidence type="ECO:0000313" key="9">
    <source>
        <dbReference type="EMBL" id="KMT21161.1"/>
    </source>
</evidence>
<evidence type="ECO:0000259" key="8">
    <source>
        <dbReference type="PROSITE" id="PS50903"/>
    </source>
</evidence>
<dbReference type="PRINTS" id="PR00163">
    <property type="entry name" value="RUBREDOXIN"/>
</dbReference>
<feature type="binding site" evidence="7">
    <location>
        <position position="42"/>
    </location>
    <ligand>
        <name>Fe cation</name>
        <dbReference type="ChEBI" id="CHEBI:24875"/>
    </ligand>
</feature>